<dbReference type="EMBL" id="JACRTP010000004">
    <property type="protein sequence ID" value="MBC8629253.1"/>
    <property type="molecule type" value="Genomic_DNA"/>
</dbReference>
<sequence>MELITKRVHTMRTKCEAVSQVTFDEDLNVPDVKPDVGRMIQKKGEIQIDEMQVSDGHIFFNGALLVALLYVSDSMERKIQSLLGTLPIAETMHLEDLQSGQKVKLEWELEDLSVQLIHSRKLNIKALITFTARVEELEEILLPAGVETPEISQKKEEIPVMGICIHKKDTMRVKEEISLASNKPNIHELLWDTVEIRGVDIRAKSDRIAVKGELFLFVLYRGEDDNYSLQWLEHSIPFSEEIECAGCAESMVPDVDVLLAHSELKIRTDSDGEERVLAVEAMLELEIRIYEEEEVSLLLDVYTPAKELRVVCKPAKLECLLVKNFSKCRVGERLKTSENQGKILQICHSDGMVKVDNTHIMENGIEIEGIVTVKILYIISDDEMPFYSMDAMIPFSHIVEAQGIGKECIYHLHTDLEQLSTTMIDSDEIEVKIVLNLNALVMKQRERPLIYEIEEQELDREKLQSMPGIVGYQVQPQDTMWDIAKKFYTTTEEIIRLNHLESEELHPFDTLILVKSVESK</sequence>
<dbReference type="CDD" id="cd00118">
    <property type="entry name" value="LysM"/>
    <property type="match status" value="1"/>
</dbReference>
<name>A0ABR7PD55_9FIRM</name>
<dbReference type="InterPro" id="IPR036779">
    <property type="entry name" value="LysM_dom_sf"/>
</dbReference>
<protein>
    <submittedName>
        <fullName evidence="2">DUF3794 domain-containing protein</fullName>
    </submittedName>
</protein>
<proteinExistence type="predicted"/>
<evidence type="ECO:0000313" key="2">
    <source>
        <dbReference type="EMBL" id="MBC8629253.1"/>
    </source>
</evidence>
<dbReference type="Proteomes" id="UP000661649">
    <property type="component" value="Unassembled WGS sequence"/>
</dbReference>
<evidence type="ECO:0000313" key="3">
    <source>
        <dbReference type="Proteomes" id="UP000661649"/>
    </source>
</evidence>
<dbReference type="InterPro" id="IPR018392">
    <property type="entry name" value="LysM"/>
</dbReference>
<comment type="caution">
    <text evidence="2">The sequence shown here is derived from an EMBL/GenBank/DDBJ whole genome shotgun (WGS) entry which is preliminary data.</text>
</comment>
<reference evidence="2 3" key="1">
    <citation type="submission" date="2020-08" db="EMBL/GenBank/DDBJ databases">
        <title>Genome public.</title>
        <authorList>
            <person name="Liu C."/>
            <person name="Sun Q."/>
        </authorList>
    </citation>
    <scope>NUCLEOTIDE SEQUENCE [LARGE SCALE GENOMIC DNA]</scope>
    <source>
        <strain evidence="2 3">3_YM_SP_D4_24.mj</strain>
    </source>
</reference>
<dbReference type="Pfam" id="PF01476">
    <property type="entry name" value="LysM"/>
    <property type="match status" value="1"/>
</dbReference>
<evidence type="ECO:0000259" key="1">
    <source>
        <dbReference type="PROSITE" id="PS51782"/>
    </source>
</evidence>
<feature type="domain" description="LysM" evidence="1">
    <location>
        <begin position="470"/>
        <end position="513"/>
    </location>
</feature>
<dbReference type="SUPFAM" id="SSF54106">
    <property type="entry name" value="LysM domain"/>
    <property type="match status" value="1"/>
</dbReference>
<dbReference type="RefSeq" id="WP_187558884.1">
    <property type="nucleotide sequence ID" value="NZ_JACRTP010000004.1"/>
</dbReference>
<dbReference type="Gene3D" id="3.10.350.10">
    <property type="entry name" value="LysM domain"/>
    <property type="match status" value="1"/>
</dbReference>
<organism evidence="2 3">
    <name type="scientific">Blautia stercoris</name>
    <dbReference type="NCBI Taxonomy" id="871664"/>
    <lineage>
        <taxon>Bacteria</taxon>
        <taxon>Bacillati</taxon>
        <taxon>Bacillota</taxon>
        <taxon>Clostridia</taxon>
        <taxon>Lachnospirales</taxon>
        <taxon>Lachnospiraceae</taxon>
        <taxon>Blautia</taxon>
    </lineage>
</organism>
<dbReference type="InterPro" id="IPR024300">
    <property type="entry name" value="SipL_SPOCS_dom"/>
</dbReference>
<gene>
    <name evidence="2" type="ORF">H8712_11615</name>
</gene>
<dbReference type="Pfam" id="PF12673">
    <property type="entry name" value="SipL"/>
    <property type="match status" value="3"/>
</dbReference>
<keyword evidence="3" id="KW-1185">Reference proteome</keyword>
<dbReference type="SMART" id="SM00257">
    <property type="entry name" value="LysM"/>
    <property type="match status" value="1"/>
</dbReference>
<dbReference type="PROSITE" id="PS51782">
    <property type="entry name" value="LYSM"/>
    <property type="match status" value="1"/>
</dbReference>
<accession>A0ABR7PD55</accession>